<organism evidence="1 2">
    <name type="scientific">Leucobacter chromiisoli</name>
    <dbReference type="NCBI Taxonomy" id="2796471"/>
    <lineage>
        <taxon>Bacteria</taxon>
        <taxon>Bacillati</taxon>
        <taxon>Actinomycetota</taxon>
        <taxon>Actinomycetes</taxon>
        <taxon>Micrococcales</taxon>
        <taxon>Microbacteriaceae</taxon>
        <taxon>Leucobacter</taxon>
    </lineage>
</organism>
<dbReference type="EMBL" id="JAEHOH010000011">
    <property type="protein sequence ID" value="MBK0419140.1"/>
    <property type="molecule type" value="Genomic_DNA"/>
</dbReference>
<reference evidence="1" key="1">
    <citation type="submission" date="2020-12" db="EMBL/GenBank/DDBJ databases">
        <title>Leucobacter sp. CAS1, isolated from Chromium sludge.</title>
        <authorList>
            <person name="Xu Z."/>
        </authorList>
    </citation>
    <scope>NUCLEOTIDE SEQUENCE</scope>
    <source>
        <strain evidence="1">CSA1</strain>
    </source>
</reference>
<evidence type="ECO:0000313" key="2">
    <source>
        <dbReference type="Proteomes" id="UP000608530"/>
    </source>
</evidence>
<protein>
    <submittedName>
        <fullName evidence="1">Uncharacterized protein</fullName>
    </submittedName>
</protein>
<dbReference type="AlphaFoldDB" id="A0A934Q895"/>
<comment type="caution">
    <text evidence="1">The sequence shown here is derived from an EMBL/GenBank/DDBJ whole genome shotgun (WGS) entry which is preliminary data.</text>
</comment>
<proteinExistence type="predicted"/>
<name>A0A934Q895_9MICO</name>
<gene>
    <name evidence="1" type="ORF">JD276_08845</name>
</gene>
<keyword evidence="2" id="KW-1185">Reference proteome</keyword>
<sequence>MTERNSHPSTTPLDQNRSFPSGVTVLRLEMLNGADGMAEFYSPAPQKIKAVLPRAAFQQVMEKLPEVFDDAAWLEVTLLKDVGGILELAVEDQLKHRVFVAEGLFDDMSAFVWDNAPSSCSQRDPLAATRTRFRY</sequence>
<dbReference type="Proteomes" id="UP000608530">
    <property type="component" value="Unassembled WGS sequence"/>
</dbReference>
<dbReference type="RefSeq" id="WP_200115283.1">
    <property type="nucleotide sequence ID" value="NZ_JAEHOH010000011.1"/>
</dbReference>
<evidence type="ECO:0000313" key="1">
    <source>
        <dbReference type="EMBL" id="MBK0419140.1"/>
    </source>
</evidence>
<accession>A0A934Q895</accession>